<keyword evidence="4" id="KW-1133">Transmembrane helix</keyword>
<dbReference type="Gene3D" id="3.40.50.1820">
    <property type="entry name" value="alpha/beta hydrolase"/>
    <property type="match status" value="1"/>
</dbReference>
<dbReference type="InterPro" id="IPR013094">
    <property type="entry name" value="AB_hydrolase_3"/>
</dbReference>
<keyword evidence="7" id="KW-1185">Reference proteome</keyword>
<accession>A0AAE0HUW3</accession>
<dbReference type="SUPFAM" id="SSF53474">
    <property type="entry name" value="alpha/beta-Hydrolases"/>
    <property type="match status" value="1"/>
</dbReference>
<feature type="transmembrane region" description="Helical" evidence="4">
    <location>
        <begin position="25"/>
        <end position="47"/>
    </location>
</feature>
<keyword evidence="4" id="KW-0472">Membrane</keyword>
<dbReference type="Pfam" id="PF07859">
    <property type="entry name" value="Abhydrolase_3"/>
    <property type="match status" value="1"/>
</dbReference>
<dbReference type="InterPro" id="IPR029058">
    <property type="entry name" value="AB_hydrolase_fold"/>
</dbReference>
<feature type="active site" evidence="3">
    <location>
        <position position="226"/>
    </location>
</feature>
<comment type="caution">
    <text evidence="6">The sequence shown here is derived from an EMBL/GenBank/DDBJ whole genome shotgun (WGS) entry which is preliminary data.</text>
</comment>
<organism evidence="6 7">
    <name type="scientific">Apodospora peruviana</name>
    <dbReference type="NCBI Taxonomy" id="516989"/>
    <lineage>
        <taxon>Eukaryota</taxon>
        <taxon>Fungi</taxon>
        <taxon>Dikarya</taxon>
        <taxon>Ascomycota</taxon>
        <taxon>Pezizomycotina</taxon>
        <taxon>Sordariomycetes</taxon>
        <taxon>Sordariomycetidae</taxon>
        <taxon>Sordariales</taxon>
        <taxon>Lasiosphaeriaceae</taxon>
        <taxon>Apodospora</taxon>
    </lineage>
</organism>
<feature type="domain" description="Alpha/beta hydrolase fold-3" evidence="5">
    <location>
        <begin position="146"/>
        <end position="368"/>
    </location>
</feature>
<evidence type="ECO:0000256" key="2">
    <source>
        <dbReference type="ARBA" id="ARBA00022801"/>
    </source>
</evidence>
<dbReference type="Proteomes" id="UP001283341">
    <property type="component" value="Unassembled WGS sequence"/>
</dbReference>
<evidence type="ECO:0000259" key="5">
    <source>
        <dbReference type="Pfam" id="PF07859"/>
    </source>
</evidence>
<dbReference type="AlphaFoldDB" id="A0AAE0HUW3"/>
<name>A0AAE0HUW3_9PEZI</name>
<evidence type="ECO:0000256" key="1">
    <source>
        <dbReference type="ARBA" id="ARBA00010515"/>
    </source>
</evidence>
<dbReference type="InterPro" id="IPR033140">
    <property type="entry name" value="Lipase_GDXG_put_SER_AS"/>
</dbReference>
<sequence length="406" mass="45293">MKDVQTLEASLAFRLDQRFRTLFSYFYTLLLTPFLLTDFTLDIILCLNPWTRPSSSWTLNQAARMRVVRLVLLYWSLTKSFDRLHLRPGRERNRFQVIRAQPPKLYRGALSDPAIKPDRTMGVTWTPARPPPPSLASKSEDMVVCLHFHGGGFAIGNGRDEDTGYLAPTLVKHMGVTHVCTPQYRLSSAGRQNRFPAPVQDALTAYLALTREMGIPAKQIILSGDSAGANIAIGLLRYISEHGRELSIPAPAAVALWSPWVDVHAAIDQDMRTSPNYRTDYLSKEFGRWGAQAVSGYMAVDLKGPYLSPLHHPFGALKGDDGATLPMFVHGGEREVLCPDIERFAEVYGEKGWNVKLVVSRHCPHDIILLGPRIGFHEEAEQACRDARDWFAATATGLRLRGVGDS</sequence>
<evidence type="ECO:0000313" key="7">
    <source>
        <dbReference type="Proteomes" id="UP001283341"/>
    </source>
</evidence>
<keyword evidence="2 6" id="KW-0378">Hydrolase</keyword>
<evidence type="ECO:0000313" key="6">
    <source>
        <dbReference type="EMBL" id="KAK3313345.1"/>
    </source>
</evidence>
<gene>
    <name evidence="6" type="ORF">B0H66DRAFT_629098</name>
</gene>
<reference evidence="6" key="1">
    <citation type="journal article" date="2023" name="Mol. Phylogenet. Evol.">
        <title>Genome-scale phylogeny and comparative genomics of the fungal order Sordariales.</title>
        <authorList>
            <person name="Hensen N."/>
            <person name="Bonometti L."/>
            <person name="Westerberg I."/>
            <person name="Brannstrom I.O."/>
            <person name="Guillou S."/>
            <person name="Cros-Aarteil S."/>
            <person name="Calhoun S."/>
            <person name="Haridas S."/>
            <person name="Kuo A."/>
            <person name="Mondo S."/>
            <person name="Pangilinan J."/>
            <person name="Riley R."/>
            <person name="LaButti K."/>
            <person name="Andreopoulos B."/>
            <person name="Lipzen A."/>
            <person name="Chen C."/>
            <person name="Yan M."/>
            <person name="Daum C."/>
            <person name="Ng V."/>
            <person name="Clum A."/>
            <person name="Steindorff A."/>
            <person name="Ohm R.A."/>
            <person name="Martin F."/>
            <person name="Silar P."/>
            <person name="Natvig D.O."/>
            <person name="Lalanne C."/>
            <person name="Gautier V."/>
            <person name="Ament-Velasquez S.L."/>
            <person name="Kruys A."/>
            <person name="Hutchinson M.I."/>
            <person name="Powell A.J."/>
            <person name="Barry K."/>
            <person name="Miller A.N."/>
            <person name="Grigoriev I.V."/>
            <person name="Debuchy R."/>
            <person name="Gladieux P."/>
            <person name="Hiltunen Thoren M."/>
            <person name="Johannesson H."/>
        </authorList>
    </citation>
    <scope>NUCLEOTIDE SEQUENCE</scope>
    <source>
        <strain evidence="6">CBS 118394</strain>
    </source>
</reference>
<dbReference type="InterPro" id="IPR050300">
    <property type="entry name" value="GDXG_lipolytic_enzyme"/>
</dbReference>
<comment type="similarity">
    <text evidence="1">Belongs to the 'GDXG' lipolytic enzyme family.</text>
</comment>
<dbReference type="PROSITE" id="PS01174">
    <property type="entry name" value="LIPASE_GDXG_SER"/>
    <property type="match status" value="1"/>
</dbReference>
<proteinExistence type="inferred from homology"/>
<dbReference type="PANTHER" id="PTHR48081">
    <property type="entry name" value="AB HYDROLASE SUPERFAMILY PROTEIN C4A8.06C"/>
    <property type="match status" value="1"/>
</dbReference>
<protein>
    <submittedName>
        <fullName evidence="6">Alpha/Beta hydrolase protein</fullName>
    </submittedName>
</protein>
<evidence type="ECO:0000256" key="3">
    <source>
        <dbReference type="PROSITE-ProRule" id="PRU10038"/>
    </source>
</evidence>
<evidence type="ECO:0000256" key="4">
    <source>
        <dbReference type="SAM" id="Phobius"/>
    </source>
</evidence>
<dbReference type="PANTHER" id="PTHR48081:SF8">
    <property type="entry name" value="ALPHA_BETA HYDROLASE FOLD-3 DOMAIN-CONTAINING PROTEIN-RELATED"/>
    <property type="match status" value="1"/>
</dbReference>
<dbReference type="EMBL" id="JAUEDM010000007">
    <property type="protein sequence ID" value="KAK3313345.1"/>
    <property type="molecule type" value="Genomic_DNA"/>
</dbReference>
<keyword evidence="4" id="KW-0812">Transmembrane</keyword>
<dbReference type="GO" id="GO:0016787">
    <property type="term" value="F:hydrolase activity"/>
    <property type="evidence" value="ECO:0007669"/>
    <property type="project" value="UniProtKB-KW"/>
</dbReference>
<reference evidence="6" key="2">
    <citation type="submission" date="2023-06" db="EMBL/GenBank/DDBJ databases">
        <authorList>
            <consortium name="Lawrence Berkeley National Laboratory"/>
            <person name="Haridas S."/>
            <person name="Hensen N."/>
            <person name="Bonometti L."/>
            <person name="Westerberg I."/>
            <person name="Brannstrom I.O."/>
            <person name="Guillou S."/>
            <person name="Cros-Aarteil S."/>
            <person name="Calhoun S."/>
            <person name="Kuo A."/>
            <person name="Mondo S."/>
            <person name="Pangilinan J."/>
            <person name="Riley R."/>
            <person name="Labutti K."/>
            <person name="Andreopoulos B."/>
            <person name="Lipzen A."/>
            <person name="Chen C."/>
            <person name="Yanf M."/>
            <person name="Daum C."/>
            <person name="Ng V."/>
            <person name="Clum A."/>
            <person name="Steindorff A."/>
            <person name="Ohm R."/>
            <person name="Martin F."/>
            <person name="Silar P."/>
            <person name="Natvig D."/>
            <person name="Lalanne C."/>
            <person name="Gautier V."/>
            <person name="Ament-Velasquez S.L."/>
            <person name="Kruys A."/>
            <person name="Hutchinson M.I."/>
            <person name="Powell A.J."/>
            <person name="Barry K."/>
            <person name="Miller A.N."/>
            <person name="Grigoriev I.V."/>
            <person name="Debuchy R."/>
            <person name="Gladieux P."/>
            <person name="Thoren M.H."/>
            <person name="Johannesson H."/>
        </authorList>
    </citation>
    <scope>NUCLEOTIDE SEQUENCE</scope>
    <source>
        <strain evidence="6">CBS 118394</strain>
    </source>
</reference>